<feature type="domain" description="Globin" evidence="7">
    <location>
        <begin position="35"/>
        <end position="171"/>
    </location>
</feature>
<dbReference type="Pfam" id="PF00015">
    <property type="entry name" value="MCPsignal"/>
    <property type="match status" value="1"/>
</dbReference>
<comment type="similarity">
    <text evidence="4">Belongs to the methyl-accepting chemotaxis (MCP) protein family.</text>
</comment>
<evidence type="ECO:0000256" key="3">
    <source>
        <dbReference type="ARBA" id="ARBA00023224"/>
    </source>
</evidence>
<keyword evidence="3 5" id="KW-0807">Transducer</keyword>
<dbReference type="PROSITE" id="PS50112">
    <property type="entry name" value="PAS"/>
    <property type="match status" value="1"/>
</dbReference>
<comment type="subcellular location">
    <subcellularLocation>
        <location evidence="1">Membrane</location>
    </subcellularLocation>
</comment>
<feature type="compositionally biased region" description="Polar residues" evidence="6">
    <location>
        <begin position="586"/>
        <end position="601"/>
    </location>
</feature>
<evidence type="ECO:0000256" key="6">
    <source>
        <dbReference type="SAM" id="MobiDB-lite"/>
    </source>
</evidence>
<feature type="compositionally biased region" description="Polar residues" evidence="6">
    <location>
        <begin position="557"/>
        <end position="577"/>
    </location>
</feature>
<reference evidence="10 11" key="1">
    <citation type="submission" date="2019-04" db="EMBL/GenBank/DDBJ databases">
        <title>Taxonomy of novel Haliea sp. from mangrove soil of West Coast of India.</title>
        <authorList>
            <person name="Verma A."/>
            <person name="Kumar P."/>
            <person name="Krishnamurthi S."/>
        </authorList>
    </citation>
    <scope>NUCLEOTIDE SEQUENCE [LARGE SCALE GENOMIC DNA]</scope>
    <source>
        <strain evidence="10 11">SAOS-164</strain>
    </source>
</reference>
<feature type="domain" description="PAS" evidence="9">
    <location>
        <begin position="199"/>
        <end position="241"/>
    </location>
</feature>
<feature type="region of interest" description="Disordered" evidence="6">
    <location>
        <begin position="552"/>
        <end position="601"/>
    </location>
</feature>
<dbReference type="InterPro" id="IPR004090">
    <property type="entry name" value="Chemotax_Me-accpt_rcpt"/>
</dbReference>
<dbReference type="InterPro" id="IPR000971">
    <property type="entry name" value="Globin"/>
</dbReference>
<dbReference type="InterPro" id="IPR004089">
    <property type="entry name" value="MCPsignal_dom"/>
</dbReference>
<dbReference type="PANTHER" id="PTHR43531">
    <property type="entry name" value="PROTEIN ICFG"/>
    <property type="match status" value="1"/>
</dbReference>
<dbReference type="GO" id="GO:0005886">
    <property type="term" value="C:plasma membrane"/>
    <property type="evidence" value="ECO:0007669"/>
    <property type="project" value="TreeGrafter"/>
</dbReference>
<dbReference type="SUPFAM" id="SSF46458">
    <property type="entry name" value="Globin-like"/>
    <property type="match status" value="1"/>
</dbReference>
<evidence type="ECO:0000259" key="8">
    <source>
        <dbReference type="PROSITE" id="PS50111"/>
    </source>
</evidence>
<evidence type="ECO:0000259" key="7">
    <source>
        <dbReference type="PROSITE" id="PS01033"/>
    </source>
</evidence>
<organism evidence="10 11">
    <name type="scientific">Mangrovimicrobium sediminis</name>
    <dbReference type="NCBI Taxonomy" id="2562682"/>
    <lineage>
        <taxon>Bacteria</taxon>
        <taxon>Pseudomonadati</taxon>
        <taxon>Pseudomonadota</taxon>
        <taxon>Gammaproteobacteria</taxon>
        <taxon>Cellvibrionales</taxon>
        <taxon>Halieaceae</taxon>
        <taxon>Mangrovimicrobium</taxon>
    </lineage>
</organism>
<dbReference type="PROSITE" id="PS01033">
    <property type="entry name" value="GLOBIN"/>
    <property type="match status" value="1"/>
</dbReference>
<dbReference type="GO" id="GO:0019825">
    <property type="term" value="F:oxygen binding"/>
    <property type="evidence" value="ECO:0007669"/>
    <property type="project" value="InterPro"/>
</dbReference>
<dbReference type="SMART" id="SM00283">
    <property type="entry name" value="MA"/>
    <property type="match status" value="1"/>
</dbReference>
<evidence type="ECO:0000256" key="2">
    <source>
        <dbReference type="ARBA" id="ARBA00022481"/>
    </source>
</evidence>
<dbReference type="OrthoDB" id="9765776at2"/>
<dbReference type="Pfam" id="PF13188">
    <property type="entry name" value="PAS_8"/>
    <property type="match status" value="2"/>
</dbReference>
<comment type="caution">
    <text evidence="10">The sequence shown here is derived from an EMBL/GenBank/DDBJ whole genome shotgun (WGS) entry which is preliminary data.</text>
</comment>
<dbReference type="PANTHER" id="PTHR43531:SF14">
    <property type="entry name" value="METHYL-ACCEPTING CHEMOTAXIS PROTEIN I-RELATED"/>
    <property type="match status" value="1"/>
</dbReference>
<dbReference type="FunFam" id="1.10.287.950:FF:000001">
    <property type="entry name" value="Methyl-accepting chemotaxis sensory transducer"/>
    <property type="match status" value="1"/>
</dbReference>
<dbReference type="InterPro" id="IPR035965">
    <property type="entry name" value="PAS-like_dom_sf"/>
</dbReference>
<dbReference type="SUPFAM" id="SSF55785">
    <property type="entry name" value="PYP-like sensor domain (PAS domain)"/>
    <property type="match status" value="2"/>
</dbReference>
<proteinExistence type="inferred from homology"/>
<dbReference type="GO" id="GO:0006935">
    <property type="term" value="P:chemotaxis"/>
    <property type="evidence" value="ECO:0007669"/>
    <property type="project" value="InterPro"/>
</dbReference>
<feature type="domain" description="Methyl-accepting transducer" evidence="8">
    <location>
        <begin position="540"/>
        <end position="760"/>
    </location>
</feature>
<dbReference type="InterPro" id="IPR012292">
    <property type="entry name" value="Globin/Proto"/>
</dbReference>
<dbReference type="Proteomes" id="UP000298050">
    <property type="component" value="Unassembled WGS sequence"/>
</dbReference>
<dbReference type="CDD" id="cd00130">
    <property type="entry name" value="PAS"/>
    <property type="match status" value="2"/>
</dbReference>
<feature type="region of interest" description="Disordered" evidence="6">
    <location>
        <begin position="1"/>
        <end position="39"/>
    </location>
</feature>
<sequence>MGDDPLAWLHGEAGGDSADAPAEKPARKRRSAAAEKSAPDTADLIESSFELLAPHGGELVAKFYDTLFERHPEVEPLFAGTSREEQDLKLLGALQLAVANIRKPDVLGPVLVELGHKHQGYGVLPEHFEAAGGILLETLAELAGEHWNDDLAQAWATTYTDISELMLSGYEPDEDTTMAAESVAVLAPQQGDEQTVRSELNKMRSAVDGAMTAIMMVDRELTITYMNESARTLLRENEDELRKIYRGFDVDNMIGMSADFFHADPSHQQRLLADPNNLPWRTDITVGPLKLALNVTAIIDEQGNYLGNTLEMADVTETRAREAENARLQSAIKGATTRLMMCDDDLNIVYANPAVMEMFRNRAAEMRQAFPGFDPENLIGQNIDKFHKNPAHQRKLLKDPSMLPAKATIHMLDLVFEVNATMILGPKGEYRGNMVEWVDMTEQFNAEQELSNLVKAASEGDFSVSMDVSRYKGFYRTLGGTINGIMIGLKDLSQVLASMSRGDLTCGMRGDYDGLFAKFKLDVNATVDVLRDTVQQILASSANISASSSEISEGNSDLLQRTESQASSLEETASSMEEMTAAVKSSADNARQANQLASSAREQAEVGGQVVRRAIDAMGEINKSSSQIADIISVIDEIAFQTNLLALNAAVEAARAGEQGRGFAVVAAEVRNLAQRSAEAAKEIKTLIKDSVIKVEDGSRLVGESGNTLDEIVTAVKKVSDIIAEIAAAAQEQSLGIEQVNTAVSQLDEVTQKNAAMVEE</sequence>
<dbReference type="GO" id="GO:0007165">
    <property type="term" value="P:signal transduction"/>
    <property type="evidence" value="ECO:0007669"/>
    <property type="project" value="UniProtKB-KW"/>
</dbReference>
<evidence type="ECO:0000256" key="1">
    <source>
        <dbReference type="ARBA" id="ARBA00004370"/>
    </source>
</evidence>
<feature type="non-terminal residue" evidence="10">
    <location>
        <position position="760"/>
    </location>
</feature>
<dbReference type="EMBL" id="SRLE01000008">
    <property type="protein sequence ID" value="TGD73189.1"/>
    <property type="molecule type" value="Genomic_DNA"/>
</dbReference>
<dbReference type="Pfam" id="PF00042">
    <property type="entry name" value="Globin"/>
    <property type="match status" value="1"/>
</dbReference>
<dbReference type="Gene3D" id="1.10.490.10">
    <property type="entry name" value="Globins"/>
    <property type="match status" value="1"/>
</dbReference>
<accession>A0A4Z0M0Y4</accession>
<dbReference type="GO" id="GO:0020037">
    <property type="term" value="F:heme binding"/>
    <property type="evidence" value="ECO:0007669"/>
    <property type="project" value="InterPro"/>
</dbReference>
<dbReference type="CDD" id="cd11386">
    <property type="entry name" value="MCP_signal"/>
    <property type="match status" value="1"/>
</dbReference>
<dbReference type="Gene3D" id="3.30.450.20">
    <property type="entry name" value="PAS domain"/>
    <property type="match status" value="2"/>
</dbReference>
<protein>
    <submittedName>
        <fullName evidence="10">PAS domain-containing protein</fullName>
    </submittedName>
</protein>
<dbReference type="PROSITE" id="PS50111">
    <property type="entry name" value="CHEMOTAXIS_TRANSDUC_2"/>
    <property type="match status" value="1"/>
</dbReference>
<evidence type="ECO:0000313" key="11">
    <source>
        <dbReference type="Proteomes" id="UP000298050"/>
    </source>
</evidence>
<gene>
    <name evidence="10" type="ORF">E4634_12925</name>
</gene>
<dbReference type="InterPro" id="IPR051310">
    <property type="entry name" value="MCP_chemotaxis"/>
</dbReference>
<name>A0A4Z0M0Y4_9GAMM</name>
<dbReference type="SUPFAM" id="SSF58104">
    <property type="entry name" value="Methyl-accepting chemotaxis protein (MCP) signaling domain"/>
    <property type="match status" value="1"/>
</dbReference>
<dbReference type="GO" id="GO:0004888">
    <property type="term" value="F:transmembrane signaling receptor activity"/>
    <property type="evidence" value="ECO:0007669"/>
    <property type="project" value="InterPro"/>
</dbReference>
<dbReference type="PRINTS" id="PR00260">
    <property type="entry name" value="CHEMTRNSDUCR"/>
</dbReference>
<evidence type="ECO:0000256" key="4">
    <source>
        <dbReference type="ARBA" id="ARBA00029447"/>
    </source>
</evidence>
<evidence type="ECO:0000256" key="5">
    <source>
        <dbReference type="PROSITE-ProRule" id="PRU00284"/>
    </source>
</evidence>
<evidence type="ECO:0000313" key="10">
    <source>
        <dbReference type="EMBL" id="TGD73189.1"/>
    </source>
</evidence>
<dbReference type="Gene3D" id="1.10.287.950">
    <property type="entry name" value="Methyl-accepting chemotaxis protein"/>
    <property type="match status" value="1"/>
</dbReference>
<keyword evidence="2" id="KW-0488">Methylation</keyword>
<dbReference type="InterPro" id="IPR000014">
    <property type="entry name" value="PAS"/>
</dbReference>
<evidence type="ECO:0000259" key="9">
    <source>
        <dbReference type="PROSITE" id="PS50112"/>
    </source>
</evidence>
<dbReference type="AlphaFoldDB" id="A0A4Z0M0Y4"/>
<keyword evidence="11" id="KW-1185">Reference proteome</keyword>
<dbReference type="SMART" id="SM00091">
    <property type="entry name" value="PAS"/>
    <property type="match status" value="2"/>
</dbReference>
<dbReference type="InterPro" id="IPR009050">
    <property type="entry name" value="Globin-like_sf"/>
</dbReference>